<evidence type="ECO:0000256" key="2">
    <source>
        <dbReference type="SAM" id="MobiDB-lite"/>
    </source>
</evidence>
<evidence type="ECO:0000256" key="1">
    <source>
        <dbReference type="ARBA" id="ARBA00006499"/>
    </source>
</evidence>
<dbReference type="InterPro" id="IPR029058">
    <property type="entry name" value="AB_hydrolase_fold"/>
</dbReference>
<comment type="caution">
    <text evidence="4">The sequence shown here is derived from an EMBL/GenBank/DDBJ whole genome shotgun (WGS) entry which is preliminary data.</text>
</comment>
<accession>A0A5C6TNK1</accession>
<dbReference type="Pfam" id="PF02230">
    <property type="entry name" value="Abhydrolase_2"/>
    <property type="match status" value="2"/>
</dbReference>
<organism evidence="4 5">
    <name type="scientific">Fusarium oxysporum f. sp. cubense</name>
    <dbReference type="NCBI Taxonomy" id="61366"/>
    <lineage>
        <taxon>Eukaryota</taxon>
        <taxon>Fungi</taxon>
        <taxon>Dikarya</taxon>
        <taxon>Ascomycota</taxon>
        <taxon>Pezizomycotina</taxon>
        <taxon>Sordariomycetes</taxon>
        <taxon>Hypocreomycetidae</taxon>
        <taxon>Hypocreales</taxon>
        <taxon>Nectriaceae</taxon>
        <taxon>Fusarium</taxon>
        <taxon>Fusarium oxysporum species complex</taxon>
    </lineage>
</organism>
<gene>
    <name evidence="4" type="ORF">FocTR4_00007379</name>
</gene>
<evidence type="ECO:0000313" key="4">
    <source>
        <dbReference type="EMBL" id="TXC12172.1"/>
    </source>
</evidence>
<dbReference type="InterPro" id="IPR050565">
    <property type="entry name" value="LYPA1-2/EST-like"/>
</dbReference>
<dbReference type="GO" id="GO:0052689">
    <property type="term" value="F:carboxylic ester hydrolase activity"/>
    <property type="evidence" value="ECO:0007669"/>
    <property type="project" value="TreeGrafter"/>
</dbReference>
<protein>
    <recommendedName>
        <fullName evidence="3">Phospholipase/carboxylesterase/thioesterase domain-containing protein</fullName>
    </recommendedName>
</protein>
<comment type="similarity">
    <text evidence="1">Belongs to the AB hydrolase superfamily. AB hydrolase 2 family.</text>
</comment>
<reference evidence="4 5" key="1">
    <citation type="submission" date="2019-07" db="EMBL/GenBank/DDBJ databases">
        <title>The First High-Quality Draft Genome Sequence of the Causal Agent of the Current Panama Disease Epidemic.</title>
        <authorList>
            <person name="Warmington R.J."/>
            <person name="Kay W."/>
            <person name="Jeffries A."/>
            <person name="Bebber D."/>
            <person name="Moore K."/>
            <person name="Studholme D.J."/>
        </authorList>
    </citation>
    <scope>NUCLEOTIDE SEQUENCE [LARGE SCALE GENOMIC DNA]</scope>
    <source>
        <strain evidence="4 5">TR4</strain>
    </source>
</reference>
<proteinExistence type="inferred from homology"/>
<dbReference type="InterPro" id="IPR003140">
    <property type="entry name" value="PLipase/COase/thioEstase"/>
</dbReference>
<feature type="domain" description="Phospholipase/carboxylesterase/thioesterase" evidence="3">
    <location>
        <begin position="238"/>
        <end position="297"/>
    </location>
</feature>
<evidence type="ECO:0000259" key="3">
    <source>
        <dbReference type="Pfam" id="PF02230"/>
    </source>
</evidence>
<dbReference type="Proteomes" id="UP000321331">
    <property type="component" value="Unassembled WGS sequence"/>
</dbReference>
<name>A0A5C6TNK1_FUSOC</name>
<dbReference type="GO" id="GO:0005737">
    <property type="term" value="C:cytoplasm"/>
    <property type="evidence" value="ECO:0007669"/>
    <property type="project" value="TreeGrafter"/>
</dbReference>
<feature type="compositionally biased region" description="Polar residues" evidence="2">
    <location>
        <begin position="1"/>
        <end position="21"/>
    </location>
</feature>
<feature type="domain" description="Phospholipase/carboxylesterase/thioesterase" evidence="3">
    <location>
        <begin position="40"/>
        <end position="186"/>
    </location>
</feature>
<dbReference type="Gene3D" id="3.40.50.1820">
    <property type="entry name" value="alpha/beta hydrolase"/>
    <property type="match status" value="1"/>
</dbReference>
<feature type="region of interest" description="Disordered" evidence="2">
    <location>
        <begin position="1"/>
        <end position="25"/>
    </location>
</feature>
<evidence type="ECO:0000313" key="5">
    <source>
        <dbReference type="Proteomes" id="UP000321331"/>
    </source>
</evidence>
<dbReference type="AlphaFoldDB" id="A0A5C6TNK1"/>
<dbReference type="PANTHER" id="PTHR10655:SF64">
    <property type="entry name" value="PHOSPHOLIPASE_CARBOXYLESTERASE_THIOESTERASE DOMAIN-CONTAINING PROTEIN"/>
    <property type="match status" value="1"/>
</dbReference>
<dbReference type="PANTHER" id="PTHR10655">
    <property type="entry name" value="LYSOPHOSPHOLIPASE-RELATED"/>
    <property type="match status" value="1"/>
</dbReference>
<dbReference type="GO" id="GO:0008474">
    <property type="term" value="F:palmitoyl-(protein) hydrolase activity"/>
    <property type="evidence" value="ECO:0007669"/>
    <property type="project" value="TreeGrafter"/>
</dbReference>
<dbReference type="EMBL" id="VMNF01000003">
    <property type="protein sequence ID" value="TXC12172.1"/>
    <property type="molecule type" value="Genomic_DNA"/>
</dbReference>
<sequence>MHTQLISTSTKMSAENATRNLSRPRRGEFPSLVTIPPLVSPHRLTIIVLHGRGFNAQKFHSPLLASPSPDPSISFRQSLPHARFVFPTAPLARATKYRRSLIHQWYEGTGDWEPEARGNMRPSIEYIHKLLEDEIERLRGDAGKVVLIGFSQGGAMALMSWLLWEGRSLGAVVIMSGFMPLAESLMVDNMGGDISEDGLFERDSEEEAKSPLQRAIDELREEAELSPAPLMTCFPFLNTSVFMGHGKKDEDVEYCHGLSAAKCLERMGVEVELKTYPDLEHWYCPGELGDITQFINQQLGL</sequence>
<dbReference type="SUPFAM" id="SSF53474">
    <property type="entry name" value="alpha/beta-Hydrolases"/>
    <property type="match status" value="1"/>
</dbReference>